<protein>
    <submittedName>
        <fullName evidence="1">Uncharacterized protein</fullName>
    </submittedName>
</protein>
<name>A0A368H5B2_ANCCA</name>
<sequence>YCNYQPDRRENFKGFRSNGQGAGFLGETSKLWKLANIARLHFQAEQSSSLFEKSQSENFFPGQFIVYPQPMGTIRPVHVRVALDVVVAALLSAATHQFLSDFFPIRGLVRRYTISAAFHHYPSDPTCHQVQTAKGQNRAVAKEVQPASAECHRLLRILHGIVCNSRHSVVWKDGLPLCSAQ</sequence>
<keyword evidence="2" id="KW-1185">Reference proteome</keyword>
<reference evidence="1 2" key="1">
    <citation type="submission" date="2014-10" db="EMBL/GenBank/DDBJ databases">
        <title>Draft genome of the hookworm Ancylostoma caninum.</title>
        <authorList>
            <person name="Mitreva M."/>
        </authorList>
    </citation>
    <scope>NUCLEOTIDE SEQUENCE [LARGE SCALE GENOMIC DNA]</scope>
    <source>
        <strain evidence="1 2">Baltimore</strain>
    </source>
</reference>
<dbReference type="EMBL" id="JOJR01000011">
    <property type="protein sequence ID" value="RCN51786.1"/>
    <property type="molecule type" value="Genomic_DNA"/>
</dbReference>
<evidence type="ECO:0000313" key="1">
    <source>
        <dbReference type="EMBL" id="RCN51786.1"/>
    </source>
</evidence>
<dbReference type="AlphaFoldDB" id="A0A368H5B2"/>
<dbReference type="Proteomes" id="UP000252519">
    <property type="component" value="Unassembled WGS sequence"/>
</dbReference>
<evidence type="ECO:0000313" key="2">
    <source>
        <dbReference type="Proteomes" id="UP000252519"/>
    </source>
</evidence>
<comment type="caution">
    <text evidence="1">The sequence shown here is derived from an EMBL/GenBank/DDBJ whole genome shotgun (WGS) entry which is preliminary data.</text>
</comment>
<feature type="non-terminal residue" evidence="1">
    <location>
        <position position="1"/>
    </location>
</feature>
<gene>
    <name evidence="1" type="ORF">ANCCAN_02146</name>
</gene>
<accession>A0A368H5B2</accession>
<organism evidence="1 2">
    <name type="scientific">Ancylostoma caninum</name>
    <name type="common">Dog hookworm</name>
    <dbReference type="NCBI Taxonomy" id="29170"/>
    <lineage>
        <taxon>Eukaryota</taxon>
        <taxon>Metazoa</taxon>
        <taxon>Ecdysozoa</taxon>
        <taxon>Nematoda</taxon>
        <taxon>Chromadorea</taxon>
        <taxon>Rhabditida</taxon>
        <taxon>Rhabditina</taxon>
        <taxon>Rhabditomorpha</taxon>
        <taxon>Strongyloidea</taxon>
        <taxon>Ancylostomatidae</taxon>
        <taxon>Ancylostomatinae</taxon>
        <taxon>Ancylostoma</taxon>
    </lineage>
</organism>
<proteinExistence type="predicted"/>